<feature type="transmembrane region" description="Helical" evidence="1">
    <location>
        <begin position="196"/>
        <end position="220"/>
    </location>
</feature>
<sequence length="221" mass="24412">MDISTVFSIISIALMFSISHCIGMCGGFVMAYNAKLSNKTRKEIVFLSISYHLSRVFAYVCLGILFGFFGSIVILNLKTKGFVFFIVGVFLVILSIALIKRGKLLAFIENDKIGNLIMRFFKKFSKRNDALSFMILGFLNGLLPCGVVYYFLALSLSSGSIFNGFLVMFIFGLSTLPVMLIFSGTVGLVSAKFKHTMTIATSVIIAIYGVYLSYLGFMAIK</sequence>
<organism evidence="4">
    <name type="scientific">Campylobacter fetus</name>
    <dbReference type="NCBI Taxonomy" id="196"/>
    <lineage>
        <taxon>Bacteria</taxon>
        <taxon>Pseudomonadati</taxon>
        <taxon>Campylobacterota</taxon>
        <taxon>Epsilonproteobacteria</taxon>
        <taxon>Campylobacterales</taxon>
        <taxon>Campylobacteraceae</taxon>
        <taxon>Campylobacter</taxon>
    </lineage>
</organism>
<dbReference type="EMBL" id="AACCXM010000002">
    <property type="protein sequence ID" value="EAK0468528.1"/>
    <property type="molecule type" value="Genomic_DNA"/>
</dbReference>
<dbReference type="PANTHER" id="PTHR42208">
    <property type="entry name" value="HEAVY METAL TRANSPORTER-RELATED"/>
    <property type="match status" value="1"/>
</dbReference>
<feature type="transmembrane region" description="Helical" evidence="1">
    <location>
        <begin position="130"/>
        <end position="152"/>
    </location>
</feature>
<keyword evidence="1" id="KW-1133">Transmembrane helix</keyword>
<proteinExistence type="predicted"/>
<dbReference type="InterPro" id="IPR039447">
    <property type="entry name" value="UreH-like_TM_dom"/>
</dbReference>
<gene>
    <name evidence="4" type="ORF">AAH17_05155</name>
    <name evidence="5" type="ORF">AAH24_03970</name>
    <name evidence="3" type="ORF">BVH53_02165</name>
</gene>
<reference evidence="4 6" key="1">
    <citation type="submission" date="2018-05" db="EMBL/GenBank/DDBJ databases">
        <authorList>
            <consortium name="PulseNet: The National Subtyping Network for Foodborne Disease Surveillance"/>
            <person name="Tarr C.L."/>
            <person name="Trees E."/>
            <person name="Katz L.S."/>
            <person name="Carleton-Romer H.A."/>
            <person name="Stroika S."/>
            <person name="Kucerova Z."/>
            <person name="Roache K.F."/>
            <person name="Sabol A.L."/>
            <person name="Besser J."/>
            <person name="Gerner-Smidt P."/>
        </authorList>
    </citation>
    <scope>NUCLEOTIDE SEQUENCE</scope>
    <source>
        <strain evidence="4">2014D-0197</strain>
        <strain evidence="3 6">2016D-0221</strain>
        <strain evidence="5">D4313</strain>
    </source>
</reference>
<evidence type="ECO:0000313" key="4">
    <source>
        <dbReference type="EMBL" id="EAK0453042.1"/>
    </source>
</evidence>
<evidence type="ECO:0000256" key="1">
    <source>
        <dbReference type="SAM" id="Phobius"/>
    </source>
</evidence>
<accession>A0A5L4KBW0</accession>
<evidence type="ECO:0000313" key="5">
    <source>
        <dbReference type="EMBL" id="EAK0468528.1"/>
    </source>
</evidence>
<protein>
    <submittedName>
        <fullName evidence="4">Sulfite exporter TauE/SafE family protein</fullName>
    </submittedName>
</protein>
<keyword evidence="1" id="KW-0812">Transmembrane</keyword>
<name>A0A5L4KBW0_CAMFE</name>
<dbReference type="Proteomes" id="UP000557842">
    <property type="component" value="Unassembled WGS sequence"/>
</dbReference>
<dbReference type="AlphaFoldDB" id="A0A5L4KBW0"/>
<dbReference type="EMBL" id="AACCXK010000007">
    <property type="protein sequence ID" value="EAK0453042.1"/>
    <property type="molecule type" value="Genomic_DNA"/>
</dbReference>
<dbReference type="Pfam" id="PF13386">
    <property type="entry name" value="DsbD_2"/>
    <property type="match status" value="1"/>
</dbReference>
<evidence type="ECO:0000313" key="6">
    <source>
        <dbReference type="Proteomes" id="UP000557842"/>
    </source>
</evidence>
<dbReference type="RefSeq" id="WP_038452860.1">
    <property type="nucleotide sequence ID" value="NZ_AABUZP020000024.1"/>
</dbReference>
<comment type="caution">
    <text evidence="4">The sequence shown here is derived from an EMBL/GenBank/DDBJ whole genome shotgun (WGS) entry which is preliminary data.</text>
</comment>
<evidence type="ECO:0000259" key="2">
    <source>
        <dbReference type="Pfam" id="PF13386"/>
    </source>
</evidence>
<feature type="domain" description="Urease accessory protein UreH-like transmembrane" evidence="2">
    <location>
        <begin position="9"/>
        <end position="211"/>
    </location>
</feature>
<keyword evidence="1" id="KW-0472">Membrane</keyword>
<feature type="transmembrane region" description="Helical" evidence="1">
    <location>
        <begin position="164"/>
        <end position="189"/>
    </location>
</feature>
<dbReference type="EMBL" id="AABQDW010000002">
    <property type="protein sequence ID" value="EAI5407515.1"/>
    <property type="molecule type" value="Genomic_DNA"/>
</dbReference>
<dbReference type="PANTHER" id="PTHR42208:SF1">
    <property type="entry name" value="HEAVY METAL TRANSPORTER"/>
    <property type="match status" value="1"/>
</dbReference>
<feature type="transmembrane region" description="Helical" evidence="1">
    <location>
        <begin position="53"/>
        <end position="75"/>
    </location>
</feature>
<evidence type="ECO:0000313" key="3">
    <source>
        <dbReference type="EMBL" id="EAI5407515.1"/>
    </source>
</evidence>
<feature type="transmembrane region" description="Helical" evidence="1">
    <location>
        <begin position="6"/>
        <end position="32"/>
    </location>
</feature>
<feature type="transmembrane region" description="Helical" evidence="1">
    <location>
        <begin position="81"/>
        <end position="99"/>
    </location>
</feature>